<evidence type="ECO:0000256" key="1">
    <source>
        <dbReference type="ARBA" id="ARBA00004304"/>
    </source>
</evidence>
<accession>A0AAU9N028</accession>
<reference evidence="10 11" key="1">
    <citation type="submission" date="2022-01" db="EMBL/GenBank/DDBJ databases">
        <authorList>
            <person name="Xiong W."/>
            <person name="Schranz E."/>
        </authorList>
    </citation>
    <scope>NUCLEOTIDE SEQUENCE [LARGE SCALE GENOMIC DNA]</scope>
</reference>
<keyword evidence="6" id="KW-0496">Mitochondrion</keyword>
<evidence type="ECO:0000256" key="9">
    <source>
        <dbReference type="SAM" id="SignalP"/>
    </source>
</evidence>
<organism evidence="10 11">
    <name type="scientific">Lactuca virosa</name>
    <dbReference type="NCBI Taxonomy" id="75947"/>
    <lineage>
        <taxon>Eukaryota</taxon>
        <taxon>Viridiplantae</taxon>
        <taxon>Streptophyta</taxon>
        <taxon>Embryophyta</taxon>
        <taxon>Tracheophyta</taxon>
        <taxon>Spermatophyta</taxon>
        <taxon>Magnoliopsida</taxon>
        <taxon>eudicotyledons</taxon>
        <taxon>Gunneridae</taxon>
        <taxon>Pentapetalae</taxon>
        <taxon>asterids</taxon>
        <taxon>campanulids</taxon>
        <taxon>Asterales</taxon>
        <taxon>Asteraceae</taxon>
        <taxon>Cichorioideae</taxon>
        <taxon>Cichorieae</taxon>
        <taxon>Lactucinae</taxon>
        <taxon>Lactuca</taxon>
    </lineage>
</organism>
<keyword evidence="4" id="KW-0809">Transit peptide</keyword>
<gene>
    <name evidence="10" type="ORF">LVIROSA_LOCUS18693</name>
</gene>
<dbReference type="GO" id="GO:0030150">
    <property type="term" value="P:protein import into mitochondrial matrix"/>
    <property type="evidence" value="ECO:0007669"/>
    <property type="project" value="InterPro"/>
</dbReference>
<feature type="chain" id="PRO_5044020990" description="DUF4283 domain-containing protein" evidence="9">
    <location>
        <begin position="20"/>
        <end position="563"/>
    </location>
</feature>
<comment type="subcellular location">
    <subcellularLocation>
        <location evidence="1">Mitochondrion membrane</location>
        <topology evidence="1">Single-pass membrane protein</topology>
    </subcellularLocation>
</comment>
<evidence type="ECO:0000313" key="11">
    <source>
        <dbReference type="Proteomes" id="UP001157418"/>
    </source>
</evidence>
<keyword evidence="5 8" id="KW-1133">Transmembrane helix</keyword>
<evidence type="ECO:0000256" key="4">
    <source>
        <dbReference type="ARBA" id="ARBA00022946"/>
    </source>
</evidence>
<evidence type="ECO:0000256" key="6">
    <source>
        <dbReference type="ARBA" id="ARBA00023128"/>
    </source>
</evidence>
<feature type="signal peptide" evidence="9">
    <location>
        <begin position="1"/>
        <end position="19"/>
    </location>
</feature>
<protein>
    <recommendedName>
        <fullName evidence="12">DUF4283 domain-containing protein</fullName>
    </recommendedName>
</protein>
<proteinExistence type="inferred from homology"/>
<feature type="transmembrane region" description="Helical" evidence="8">
    <location>
        <begin position="60"/>
        <end position="81"/>
    </location>
</feature>
<dbReference type="EMBL" id="CAKMRJ010003334">
    <property type="protein sequence ID" value="CAH1432005.1"/>
    <property type="molecule type" value="Genomic_DNA"/>
</dbReference>
<evidence type="ECO:0000256" key="7">
    <source>
        <dbReference type="ARBA" id="ARBA00023136"/>
    </source>
</evidence>
<keyword evidence="9" id="KW-0732">Signal</keyword>
<evidence type="ECO:0000313" key="10">
    <source>
        <dbReference type="EMBL" id="CAH1432005.1"/>
    </source>
</evidence>
<evidence type="ECO:0000256" key="8">
    <source>
        <dbReference type="SAM" id="Phobius"/>
    </source>
</evidence>
<comment type="caution">
    <text evidence="10">The sequence shown here is derived from an EMBL/GenBank/DDBJ whole genome shotgun (WGS) entry which is preliminary data.</text>
</comment>
<keyword evidence="7 8" id="KW-0472">Membrane</keyword>
<evidence type="ECO:0000256" key="3">
    <source>
        <dbReference type="ARBA" id="ARBA00022692"/>
    </source>
</evidence>
<dbReference type="PANTHER" id="PTHR13032">
    <property type="entry name" value="MITOCHONDRIAL IMPORT INNER MEMBRANE TRANSLOCASE SUBUNIT TIM21"/>
    <property type="match status" value="1"/>
</dbReference>
<keyword evidence="3 8" id="KW-0812">Transmembrane</keyword>
<dbReference type="InterPro" id="IPR013261">
    <property type="entry name" value="Tim21"/>
</dbReference>
<dbReference type="AlphaFoldDB" id="A0AAU9N028"/>
<dbReference type="PANTHER" id="PTHR13032:SF6">
    <property type="entry name" value="MITOCHONDRIAL IMPORT INNER MEMBRANE TRANSLOCASE SUBUNIT TIM21"/>
    <property type="match status" value="1"/>
</dbReference>
<evidence type="ECO:0008006" key="12">
    <source>
        <dbReference type="Google" id="ProtNLM"/>
    </source>
</evidence>
<evidence type="ECO:0000256" key="2">
    <source>
        <dbReference type="ARBA" id="ARBA00010867"/>
    </source>
</evidence>
<dbReference type="Proteomes" id="UP001157418">
    <property type="component" value="Unassembled WGS sequence"/>
</dbReference>
<keyword evidence="11" id="KW-1185">Reference proteome</keyword>
<name>A0AAU9N028_9ASTR</name>
<comment type="similarity">
    <text evidence="2">Belongs to the TIM21 family.</text>
</comment>
<dbReference type="GO" id="GO:0005744">
    <property type="term" value="C:TIM23 mitochondrial import inner membrane translocase complex"/>
    <property type="evidence" value="ECO:0007669"/>
    <property type="project" value="InterPro"/>
</dbReference>
<evidence type="ECO:0000256" key="5">
    <source>
        <dbReference type="ARBA" id="ARBA00022989"/>
    </source>
</evidence>
<sequence length="563" mass="63925">MLSLSDYFILFWLMTLKQALHKLLTFSFNNSRKDVTTVEDPFDAPTYNIPEKPMTFTEGASYSVVILVGLGIAAVTGYGVFKELIFEPKDFKHVSSIDPNYVIDQHLGINRKSGDKFWVSAGSNAGDLLIMAISDWQKVSRNKKASVFDRIRDDDRNNKHNEYMRSFNQQANKGNNHTTYASVVVPKVKSVVTKVSDEVTKVSDEVMQLKFGDFILDHKFSNKVVLGKLKEFSMLLVLKNMCKAQGFPGVDCKFVGGMWLMLEFPSQQTCYNFRSNEVVCGWFHQLLDWSRNFVPKERLVWLDIEGMPLRAWSKSKFSKVASKWGIIRHMDETLGLNLSIKEVIGWSPSFNESVSVNEEDDNRFEGPNLNFEEDDYISITSSKDIGNDGLKEQDSDPFQLRDLIMEDSRRNKMIKKKLVKNGGNSVLDLPQHHKVLSKQDKYDPVSNHKRGDVSKVMNFQTEESEHLSARIPSIKYESSPTHPSGWSEPGAFDERYVQHSRGGGGSCCSLRSNSVHQGSKQPLVVEGLDVLIQMGHAMGYSMQDCVQDKEEVINRSCVNQVFK</sequence>